<protein>
    <submittedName>
        <fullName evidence="1">Uncharacterized protein</fullName>
    </submittedName>
</protein>
<gene>
    <name evidence="1" type="ORF">HWQ62_00512</name>
</gene>
<dbReference type="EMBL" id="MT663543">
    <property type="protein sequence ID" value="QOI90643.1"/>
    <property type="molecule type" value="Genomic_DNA"/>
</dbReference>
<sequence length="127" mass="14898">MDESINDMLLDLKILSMVQPDGKLYLINGVLALEPVSIFQPIRRYWSNNNRQTVSLRLKQRIMELEMLLLDKQIKHDWILREIENLIEPVKTGIGNLQETYSTDSQIKATFALFVSRLSNIQKMFFQ</sequence>
<accession>A0A7M3UPF4</accession>
<organism evidence="1">
    <name type="scientific">Pyramimonas orientalis virus</name>
    <name type="common">PoV01</name>
    <dbReference type="NCBI Taxonomy" id="455367"/>
    <lineage>
        <taxon>Viruses</taxon>
        <taxon>Varidnaviria</taxon>
        <taxon>Bamfordvirae</taxon>
        <taxon>Nucleocytoviricota</taxon>
        <taxon>Megaviricetes</taxon>
        <taxon>Imitervirales</taxon>
        <taxon>Allomimiviridae</taxon>
        <taxon>Heliosvirus</taxon>
        <taxon>Heliosvirus raunefjordenense</taxon>
    </lineage>
</organism>
<evidence type="ECO:0000313" key="1">
    <source>
        <dbReference type="EMBL" id="QOI90643.1"/>
    </source>
</evidence>
<name>A0A7M3UPF4_POV01</name>
<reference evidence="1" key="1">
    <citation type="submission" date="2020-06" db="EMBL/GenBank/DDBJ databases">
        <title>Lateral gene transfer of anion-conducting channel rhodopsins between green algae and giant viruses.</title>
        <authorList>
            <person name="Rozenberg A."/>
            <person name="Oppermann J."/>
            <person name="Wietek J."/>
            <person name="Fernandez Lahore R.G."/>
            <person name="Sandaa R.-A."/>
            <person name="Bratbak G."/>
            <person name="Hegemann P."/>
            <person name="Beja O."/>
        </authorList>
    </citation>
    <scope>NUCLEOTIDE SEQUENCE</scope>
    <source>
        <strain evidence="1">01B</strain>
    </source>
</reference>
<organismHost>
    <name type="scientific">Pyramimonas plurioculata</name>
    <dbReference type="NCBI Taxonomy" id="36893"/>
</organismHost>
<proteinExistence type="predicted"/>